<evidence type="ECO:0000256" key="5">
    <source>
        <dbReference type="ARBA" id="ARBA00023163"/>
    </source>
</evidence>
<evidence type="ECO:0000256" key="1">
    <source>
        <dbReference type="ARBA" id="ARBA00022741"/>
    </source>
</evidence>
<dbReference type="Pfam" id="PF00072">
    <property type="entry name" value="Response_reg"/>
    <property type="match status" value="1"/>
</dbReference>
<dbReference type="PANTHER" id="PTHR32071">
    <property type="entry name" value="TRANSCRIPTIONAL REGULATORY PROTEIN"/>
    <property type="match status" value="1"/>
</dbReference>
<dbReference type="PANTHER" id="PTHR32071:SF113">
    <property type="entry name" value="ALGINATE BIOSYNTHESIS TRANSCRIPTIONAL REGULATORY PROTEIN ALGB"/>
    <property type="match status" value="1"/>
</dbReference>
<dbReference type="Proteomes" id="UP000260983">
    <property type="component" value="Unassembled WGS sequence"/>
</dbReference>
<evidence type="ECO:0000256" key="4">
    <source>
        <dbReference type="ARBA" id="ARBA00023125"/>
    </source>
</evidence>
<dbReference type="PROSITE" id="PS00676">
    <property type="entry name" value="SIGMA54_INTERACT_2"/>
    <property type="match status" value="1"/>
</dbReference>
<evidence type="ECO:0000256" key="6">
    <source>
        <dbReference type="PROSITE-ProRule" id="PRU00169"/>
    </source>
</evidence>
<dbReference type="RefSeq" id="WP_117723299.1">
    <property type="nucleotide sequence ID" value="NZ_CAUGNI010000032.1"/>
</dbReference>
<comment type="caution">
    <text evidence="10">The sequence shown here is derived from an EMBL/GenBank/DDBJ whole genome shotgun (WGS) entry which is preliminary data.</text>
</comment>
<dbReference type="PROSITE" id="PS00688">
    <property type="entry name" value="SIGMA54_INTERACT_3"/>
    <property type="match status" value="1"/>
</dbReference>
<dbReference type="PROSITE" id="PS50110">
    <property type="entry name" value="RESPONSE_REGULATORY"/>
    <property type="match status" value="1"/>
</dbReference>
<sequence length="454" mass="51256">MKKGNILIVDDNKNVLSALRILLSDYFENISLLTSPNTLISELRDKSPDVVLLDMNFSAGINSGNEGLFWLSEIKKTDEELPVVLFTAYADIDLAVRALKAGATDFIVKPWDNAKLLATLQSAFSLRQSRKEVKKLREKQSVLNRDIQKEEDICWGQSPAMQRLLTMIKKVAVTDANVLITGENGTGKELIAKMIHRYSPRAAETLISVDMGAVTETLFESELFGHVKGAFTDAKVDRAGKFEAADGGSLFLDEIGNLSYPLQAKLLSALQTRHITRVGSNKSIPVDIRLISATNKNLFKSVKEGGFREDLLYRINTIHLEVPPLRERREDVPQLAEFFLRRLAKKYNKGNLKFSEKALRKLENYVWPGNVRELEHAIEKAVILSDNEELQPADFYMRTPDETSFVVESFTLEEMEKILIEKALRKYDNNISAVAVELGISRPTLYSKIKKYEL</sequence>
<feature type="domain" description="Sigma-54 factor interaction" evidence="8">
    <location>
        <begin position="154"/>
        <end position="383"/>
    </location>
</feature>
<dbReference type="InterPro" id="IPR025943">
    <property type="entry name" value="Sigma_54_int_dom_ATP-bd_2"/>
</dbReference>
<evidence type="ECO:0000313" key="10">
    <source>
        <dbReference type="EMBL" id="RGN39322.1"/>
    </source>
</evidence>
<organism evidence="10 11">
    <name type="scientific">Bacteroides oleiciplenus</name>
    <dbReference type="NCBI Taxonomy" id="626931"/>
    <lineage>
        <taxon>Bacteria</taxon>
        <taxon>Pseudomonadati</taxon>
        <taxon>Bacteroidota</taxon>
        <taxon>Bacteroidia</taxon>
        <taxon>Bacteroidales</taxon>
        <taxon>Bacteroidaceae</taxon>
        <taxon>Bacteroides</taxon>
    </lineage>
</organism>
<feature type="coiled-coil region" evidence="7">
    <location>
        <begin position="126"/>
        <end position="153"/>
    </location>
</feature>
<proteinExistence type="predicted"/>
<reference evidence="10 11" key="1">
    <citation type="submission" date="2018-08" db="EMBL/GenBank/DDBJ databases">
        <title>A genome reference for cultivated species of the human gut microbiota.</title>
        <authorList>
            <person name="Zou Y."/>
            <person name="Xue W."/>
            <person name="Luo G."/>
        </authorList>
    </citation>
    <scope>NUCLEOTIDE SEQUENCE [LARGE SCALE GENOMIC DNA]</scope>
    <source>
        <strain evidence="10 11">OM05-15BH</strain>
    </source>
</reference>
<dbReference type="SUPFAM" id="SSF52540">
    <property type="entry name" value="P-loop containing nucleoside triphosphate hydrolases"/>
    <property type="match status" value="1"/>
</dbReference>
<dbReference type="AlphaFoldDB" id="A0A3E5BNV7"/>
<dbReference type="InterPro" id="IPR002197">
    <property type="entry name" value="HTH_Fis"/>
</dbReference>
<dbReference type="Gene3D" id="3.40.50.300">
    <property type="entry name" value="P-loop containing nucleotide triphosphate hydrolases"/>
    <property type="match status" value="1"/>
</dbReference>
<keyword evidence="4" id="KW-0238">DNA-binding</keyword>
<dbReference type="PROSITE" id="PS50045">
    <property type="entry name" value="SIGMA54_INTERACT_4"/>
    <property type="match status" value="1"/>
</dbReference>
<evidence type="ECO:0000256" key="7">
    <source>
        <dbReference type="SAM" id="Coils"/>
    </source>
</evidence>
<keyword evidence="2" id="KW-0067">ATP-binding</keyword>
<dbReference type="SMART" id="SM00382">
    <property type="entry name" value="AAA"/>
    <property type="match status" value="1"/>
</dbReference>
<dbReference type="GO" id="GO:0000160">
    <property type="term" value="P:phosphorelay signal transduction system"/>
    <property type="evidence" value="ECO:0007669"/>
    <property type="project" value="InterPro"/>
</dbReference>
<dbReference type="SUPFAM" id="SSF46689">
    <property type="entry name" value="Homeodomain-like"/>
    <property type="match status" value="1"/>
</dbReference>
<dbReference type="CDD" id="cd00009">
    <property type="entry name" value="AAA"/>
    <property type="match status" value="1"/>
</dbReference>
<accession>A0A3E5BNV7</accession>
<dbReference type="Pfam" id="PF00158">
    <property type="entry name" value="Sigma54_activat"/>
    <property type="match status" value="1"/>
</dbReference>
<keyword evidence="5" id="KW-0804">Transcription</keyword>
<dbReference type="Gene3D" id="1.10.8.60">
    <property type="match status" value="1"/>
</dbReference>
<dbReference type="InterPro" id="IPR025944">
    <property type="entry name" value="Sigma_54_int_dom_CS"/>
</dbReference>
<dbReference type="InterPro" id="IPR003593">
    <property type="entry name" value="AAA+_ATPase"/>
</dbReference>
<gene>
    <name evidence="10" type="ORF">DXB65_03055</name>
</gene>
<protein>
    <submittedName>
        <fullName evidence="10">Sigma-54-dependent Fis family transcriptional regulator</fullName>
    </submittedName>
</protein>
<dbReference type="InterPro" id="IPR027417">
    <property type="entry name" value="P-loop_NTPase"/>
</dbReference>
<evidence type="ECO:0000259" key="8">
    <source>
        <dbReference type="PROSITE" id="PS50045"/>
    </source>
</evidence>
<evidence type="ECO:0000259" key="9">
    <source>
        <dbReference type="PROSITE" id="PS50110"/>
    </source>
</evidence>
<dbReference type="SUPFAM" id="SSF52172">
    <property type="entry name" value="CheY-like"/>
    <property type="match status" value="1"/>
</dbReference>
<dbReference type="GO" id="GO:0006355">
    <property type="term" value="P:regulation of DNA-templated transcription"/>
    <property type="evidence" value="ECO:0007669"/>
    <property type="project" value="InterPro"/>
</dbReference>
<dbReference type="Pfam" id="PF25601">
    <property type="entry name" value="AAA_lid_14"/>
    <property type="match status" value="1"/>
</dbReference>
<dbReference type="Gene3D" id="1.10.10.60">
    <property type="entry name" value="Homeodomain-like"/>
    <property type="match status" value="1"/>
</dbReference>
<dbReference type="InterPro" id="IPR058031">
    <property type="entry name" value="AAA_lid_NorR"/>
</dbReference>
<dbReference type="Pfam" id="PF02954">
    <property type="entry name" value="HTH_8"/>
    <property type="match status" value="1"/>
</dbReference>
<evidence type="ECO:0000313" key="11">
    <source>
        <dbReference type="Proteomes" id="UP000260983"/>
    </source>
</evidence>
<keyword evidence="1" id="KW-0547">Nucleotide-binding</keyword>
<dbReference type="PRINTS" id="PR01590">
    <property type="entry name" value="HTHFIS"/>
</dbReference>
<dbReference type="GO" id="GO:0005524">
    <property type="term" value="F:ATP binding"/>
    <property type="evidence" value="ECO:0007669"/>
    <property type="project" value="UniProtKB-KW"/>
</dbReference>
<evidence type="ECO:0000256" key="3">
    <source>
        <dbReference type="ARBA" id="ARBA00023015"/>
    </source>
</evidence>
<name>A0A3E5BNV7_9BACE</name>
<dbReference type="InterPro" id="IPR002078">
    <property type="entry name" value="Sigma_54_int"/>
</dbReference>
<evidence type="ECO:0000256" key="2">
    <source>
        <dbReference type="ARBA" id="ARBA00022840"/>
    </source>
</evidence>
<keyword evidence="7" id="KW-0175">Coiled coil</keyword>
<dbReference type="InterPro" id="IPR011006">
    <property type="entry name" value="CheY-like_superfamily"/>
</dbReference>
<keyword evidence="3" id="KW-0805">Transcription regulation</keyword>
<dbReference type="FunFam" id="3.40.50.300:FF:000006">
    <property type="entry name" value="DNA-binding transcriptional regulator NtrC"/>
    <property type="match status" value="1"/>
</dbReference>
<dbReference type="SMART" id="SM00448">
    <property type="entry name" value="REC"/>
    <property type="match status" value="1"/>
</dbReference>
<feature type="domain" description="Response regulatory" evidence="9">
    <location>
        <begin position="5"/>
        <end position="124"/>
    </location>
</feature>
<dbReference type="InterPro" id="IPR001789">
    <property type="entry name" value="Sig_transdc_resp-reg_receiver"/>
</dbReference>
<dbReference type="GO" id="GO:0043565">
    <property type="term" value="F:sequence-specific DNA binding"/>
    <property type="evidence" value="ECO:0007669"/>
    <property type="project" value="InterPro"/>
</dbReference>
<dbReference type="Gene3D" id="3.40.50.2300">
    <property type="match status" value="1"/>
</dbReference>
<dbReference type="EMBL" id="QSUL01000002">
    <property type="protein sequence ID" value="RGN39322.1"/>
    <property type="molecule type" value="Genomic_DNA"/>
</dbReference>
<dbReference type="InterPro" id="IPR009057">
    <property type="entry name" value="Homeodomain-like_sf"/>
</dbReference>
<keyword evidence="6" id="KW-0597">Phosphoprotein</keyword>
<feature type="modified residue" description="4-aspartylphosphate" evidence="6">
    <location>
        <position position="54"/>
    </location>
</feature>